<dbReference type="RefSeq" id="WP_237922624.1">
    <property type="nucleotide sequence ID" value="NZ_CP183408.1"/>
</dbReference>
<dbReference type="AlphaFoldDB" id="A0AAW6VMV2"/>
<evidence type="ECO:0000313" key="2">
    <source>
        <dbReference type="Proteomes" id="UP001237843"/>
    </source>
</evidence>
<reference evidence="1" key="1">
    <citation type="journal article" date="2023" name="Antibiotics">
        <title>Genomic Characterization of Antibiotic-Resistant Campylobacterales Isolated from Chilean Poultry Meat.</title>
        <authorList>
            <person name="Concha-Toloza M."/>
            <person name="Lopez-Cantillo M."/>
            <person name="Molina-Mora J.A."/>
            <person name="Collado L."/>
        </authorList>
    </citation>
    <scope>NUCLEOTIDE SEQUENCE</scope>
    <source>
        <strain evidence="1">FR1p273A</strain>
    </source>
</reference>
<proteinExistence type="predicted"/>
<gene>
    <name evidence="1" type="ORF">PT520_03755</name>
</gene>
<evidence type="ECO:0000313" key="1">
    <source>
        <dbReference type="EMBL" id="MDK2061636.1"/>
    </source>
</evidence>
<reference evidence="1" key="2">
    <citation type="submission" date="2023-02" db="EMBL/GenBank/DDBJ databases">
        <authorList>
            <person name="Concha-Toloza M."/>
            <person name="Lopez-Cantillo M."/>
            <person name="Molina-Mora J."/>
            <person name="Collado L."/>
        </authorList>
    </citation>
    <scope>NUCLEOTIDE SEQUENCE</scope>
    <source>
        <strain evidence="1">FR1p273A</strain>
    </source>
</reference>
<name>A0AAW6VMV2_9BACT</name>
<dbReference type="EMBL" id="JAQTJH010000003">
    <property type="protein sequence ID" value="MDK2061636.1"/>
    <property type="molecule type" value="Genomic_DNA"/>
</dbReference>
<accession>A0AAW6VMV2</accession>
<protein>
    <submittedName>
        <fullName evidence="1">Uncharacterized protein</fullName>
    </submittedName>
</protein>
<dbReference type="Proteomes" id="UP001237843">
    <property type="component" value="Unassembled WGS sequence"/>
</dbReference>
<sequence>MATLMEKDVLLEYASIGHLLPDDETEEMKKDSEDMGLLYHKISTTNYKDIDYEKTLKEIKKIREKYEKD</sequence>
<comment type="caution">
    <text evidence="1">The sequence shown here is derived from an EMBL/GenBank/DDBJ whole genome shotgun (WGS) entry which is preliminary data.</text>
</comment>
<organism evidence="1 2">
    <name type="scientific">Aliarcobacter butzleri</name>
    <dbReference type="NCBI Taxonomy" id="28197"/>
    <lineage>
        <taxon>Bacteria</taxon>
        <taxon>Pseudomonadati</taxon>
        <taxon>Campylobacterota</taxon>
        <taxon>Epsilonproteobacteria</taxon>
        <taxon>Campylobacterales</taxon>
        <taxon>Arcobacteraceae</taxon>
        <taxon>Aliarcobacter</taxon>
    </lineage>
</organism>